<dbReference type="GO" id="GO:0016020">
    <property type="term" value="C:membrane"/>
    <property type="evidence" value="ECO:0007669"/>
    <property type="project" value="InterPro"/>
</dbReference>
<dbReference type="InterPro" id="IPR015919">
    <property type="entry name" value="Cadherin-like_sf"/>
</dbReference>
<keyword evidence="2" id="KW-0812">Transmembrane</keyword>
<dbReference type="FunFam" id="2.60.40.10:FF:002029">
    <property type="entry name" value="Predicted protein"/>
    <property type="match status" value="1"/>
</dbReference>
<dbReference type="Proteomes" id="UP000254266">
    <property type="component" value="Unassembled WGS sequence"/>
</dbReference>
<dbReference type="InterPro" id="IPR032179">
    <property type="entry name" value="Cry22Aa_Ig-like"/>
</dbReference>
<feature type="domain" description="Pesticidal crystal protein Cry22Aa Ig-like" evidence="3">
    <location>
        <begin position="436"/>
        <end position="508"/>
    </location>
</feature>
<dbReference type="PANTHER" id="PTHR15127">
    <property type="entry name" value="HEAVYWEIGHT, ISOFORM A"/>
    <property type="match status" value="1"/>
</dbReference>
<keyword evidence="2" id="KW-0472">Membrane</keyword>
<dbReference type="InterPro" id="IPR013783">
    <property type="entry name" value="Ig-like_fold"/>
</dbReference>
<evidence type="ECO:0000256" key="2">
    <source>
        <dbReference type="SAM" id="Phobius"/>
    </source>
</evidence>
<dbReference type="GO" id="GO:0001784">
    <property type="term" value="F:phosphotyrosine residue binding"/>
    <property type="evidence" value="ECO:0007669"/>
    <property type="project" value="TreeGrafter"/>
</dbReference>
<evidence type="ECO:0000259" key="3">
    <source>
        <dbReference type="Pfam" id="PF16403"/>
    </source>
</evidence>
<keyword evidence="1" id="KW-0727">SH2 domain</keyword>
<dbReference type="EMBL" id="QFXC01000003">
    <property type="protein sequence ID" value="RDH85745.1"/>
    <property type="molecule type" value="Genomic_DNA"/>
</dbReference>
<protein>
    <recommendedName>
        <fullName evidence="3">Pesticidal crystal protein Cry22Aa Ig-like domain-containing protein</fullName>
    </recommendedName>
</protein>
<dbReference type="InterPro" id="IPR051846">
    <property type="entry name" value="SH2_domain_adapters"/>
</dbReference>
<keyword evidence="2" id="KW-1133">Transmembrane helix</keyword>
<feature type="transmembrane region" description="Helical" evidence="2">
    <location>
        <begin position="7"/>
        <end position="29"/>
    </location>
</feature>
<gene>
    <name evidence="4" type="ORF">DIZ80_02120</name>
</gene>
<reference evidence="4 5" key="1">
    <citation type="journal article" date="2018" name="ISME J.">
        <title>Endosymbiont genomes yield clues of tubeworm success.</title>
        <authorList>
            <person name="Li Y."/>
            <person name="Liles M.R."/>
            <person name="Halanych K.M."/>
        </authorList>
    </citation>
    <scope>NUCLEOTIDE SEQUENCE [LARGE SCALE GENOMIC DNA]</scope>
    <source>
        <strain evidence="4">A1464</strain>
    </source>
</reference>
<evidence type="ECO:0000313" key="4">
    <source>
        <dbReference type="EMBL" id="RDH85745.1"/>
    </source>
</evidence>
<dbReference type="PANTHER" id="PTHR15127:SF32">
    <property type="entry name" value="HEAVYWEIGHT, ISOFORM A"/>
    <property type="match status" value="1"/>
</dbReference>
<accession>A0A370DLF2</accession>
<keyword evidence="5" id="KW-1185">Reference proteome</keyword>
<comment type="caution">
    <text evidence="4">The sequence shown here is derived from an EMBL/GenBank/DDBJ whole genome shotgun (WGS) entry which is preliminary data.</text>
</comment>
<dbReference type="Pfam" id="PF05345">
    <property type="entry name" value="He_PIG"/>
    <property type="match status" value="1"/>
</dbReference>
<dbReference type="GO" id="GO:0005509">
    <property type="term" value="F:calcium ion binding"/>
    <property type="evidence" value="ECO:0007669"/>
    <property type="project" value="InterPro"/>
</dbReference>
<evidence type="ECO:0000313" key="5">
    <source>
        <dbReference type="Proteomes" id="UP000254266"/>
    </source>
</evidence>
<dbReference type="Pfam" id="PF16403">
    <property type="entry name" value="Bact_surface_Ig-like"/>
    <property type="match status" value="2"/>
</dbReference>
<dbReference type="Pfam" id="PF17963">
    <property type="entry name" value="Big_9"/>
    <property type="match status" value="1"/>
</dbReference>
<evidence type="ECO:0000256" key="1">
    <source>
        <dbReference type="ARBA" id="ARBA00022999"/>
    </source>
</evidence>
<organism evidence="4 5">
    <name type="scientific">endosymbiont of Galathealinum brachiosum</name>
    <dbReference type="NCBI Taxonomy" id="2200906"/>
    <lineage>
        <taxon>Bacteria</taxon>
        <taxon>Pseudomonadati</taxon>
        <taxon>Pseudomonadota</taxon>
        <taxon>Gammaproteobacteria</taxon>
        <taxon>sulfur-oxidizing symbionts</taxon>
    </lineage>
</organism>
<proteinExistence type="predicted"/>
<name>A0A370DLF2_9GAMM</name>
<sequence>MTIRQNLIYIFCLYFFSSSIASAAVLVAADEEYGIPDTKFLQVESPGVMKNDTLDGQQADENGAAVRLLTGVSSGTLSCPADAALKLCEDGSFEYIPNANFNGSDSFTYETYLGTDVSSPATVTLTACTGGPDIFSCWNEDSYRNKLSELGYNFFVEGFEGTVWDSVRTPDYGAIFTAPAITSKQITWTTNHTDTNGITTGSGAARTGLWGGFDPEHGFATGLAVDCDINSPPENCLPYDGLSGSGTALHGVGGYFTGYSGASIAVILDGVNQYSMGTLPDSEFYFFGVIDASVSGFSSFEFRELSGKIGQELFVFTDDFVIATTQSVPANNVPVLNPVGDQSVNENIFLNVSLSSSDLDDGDSHSFSMSGGPTGAVLYDNGDGTAAFNWTPVTGQAGSYQVSFTVTDNGIPVESDSEIITITVESVSSDVIAPVISLLGVSPVNIELGSTYNDAGATASDNIDGNLTANIITSSNVNTSEVGNYSVSYNVSDAAGNAASTVTRVVNVTADVTPPVISLLGSTPVNVELGSTYNDAGATASDNIDGNITATIITSSNININAVGNYSVTYNVSDAAGNVASQVT</sequence>
<dbReference type="Gene3D" id="2.60.40.10">
    <property type="entry name" value="Immunoglobulins"/>
    <property type="match status" value="3"/>
</dbReference>
<dbReference type="SUPFAM" id="SSF49313">
    <property type="entry name" value="Cadherin-like"/>
    <property type="match status" value="1"/>
</dbReference>
<dbReference type="Gene3D" id="2.60.40.3440">
    <property type="match status" value="1"/>
</dbReference>
<feature type="non-terminal residue" evidence="4">
    <location>
        <position position="584"/>
    </location>
</feature>
<feature type="domain" description="Pesticidal crystal protein Cry22Aa Ig-like" evidence="3">
    <location>
        <begin position="517"/>
        <end position="581"/>
    </location>
</feature>
<dbReference type="AlphaFoldDB" id="A0A370DLF2"/>